<dbReference type="CDD" id="cd00192">
    <property type="entry name" value="PTKc"/>
    <property type="match status" value="1"/>
</dbReference>
<evidence type="ECO:0000259" key="4">
    <source>
        <dbReference type="PROSITE" id="PS50011"/>
    </source>
</evidence>
<dbReference type="GO" id="GO:0005524">
    <property type="term" value="F:ATP binding"/>
    <property type="evidence" value="ECO:0007669"/>
    <property type="project" value="UniProtKB-UniRule"/>
</dbReference>
<comment type="catalytic activity">
    <reaction evidence="2">
        <text>L-tyrosyl-[protein] + ATP = O-phospho-L-tyrosyl-[protein] + ADP + H(+)</text>
        <dbReference type="Rhea" id="RHEA:10596"/>
        <dbReference type="Rhea" id="RHEA-COMP:10136"/>
        <dbReference type="Rhea" id="RHEA-COMP:20101"/>
        <dbReference type="ChEBI" id="CHEBI:15378"/>
        <dbReference type="ChEBI" id="CHEBI:30616"/>
        <dbReference type="ChEBI" id="CHEBI:46858"/>
        <dbReference type="ChEBI" id="CHEBI:61978"/>
        <dbReference type="ChEBI" id="CHEBI:456216"/>
        <dbReference type="EC" id="2.7.10.1"/>
    </reaction>
</comment>
<dbReference type="InterPro" id="IPR008266">
    <property type="entry name" value="Tyr_kinase_AS"/>
</dbReference>
<dbReference type="InterPro" id="IPR017441">
    <property type="entry name" value="Protein_kinase_ATP_BS"/>
</dbReference>
<dbReference type="PROSITE" id="PS00109">
    <property type="entry name" value="PROTEIN_KINASE_TYR"/>
    <property type="match status" value="1"/>
</dbReference>
<dbReference type="GO" id="GO:0005886">
    <property type="term" value="C:plasma membrane"/>
    <property type="evidence" value="ECO:0007669"/>
    <property type="project" value="TreeGrafter"/>
</dbReference>
<dbReference type="PANTHER" id="PTHR24416:SF611">
    <property type="entry name" value="TYROSINE-PROTEIN KINASE TRANSMEMBRANE RECEPTOR ROR"/>
    <property type="match status" value="1"/>
</dbReference>
<dbReference type="Gene3D" id="1.10.510.10">
    <property type="entry name" value="Transferase(Phosphotransferase) domain 1"/>
    <property type="match status" value="1"/>
</dbReference>
<dbReference type="SUPFAM" id="SSF56112">
    <property type="entry name" value="Protein kinase-like (PK-like)"/>
    <property type="match status" value="1"/>
</dbReference>
<dbReference type="InterPro" id="IPR000719">
    <property type="entry name" value="Prot_kinase_dom"/>
</dbReference>
<comment type="subcellular location">
    <subcellularLocation>
        <location evidence="1">Membrane</location>
        <topology evidence="1">Single-pass membrane protein</topology>
    </subcellularLocation>
</comment>
<evidence type="ECO:0000256" key="3">
    <source>
        <dbReference type="PROSITE-ProRule" id="PRU10141"/>
    </source>
</evidence>
<evidence type="ECO:0000313" key="6">
    <source>
        <dbReference type="WBParaSite" id="PDA_v2.g19588.t1"/>
    </source>
</evidence>
<dbReference type="Pfam" id="PF07714">
    <property type="entry name" value="PK_Tyr_Ser-Thr"/>
    <property type="match status" value="1"/>
</dbReference>
<dbReference type="InterPro" id="IPR020635">
    <property type="entry name" value="Tyr_kinase_cat_dom"/>
</dbReference>
<feature type="binding site" evidence="3">
    <location>
        <position position="121"/>
    </location>
    <ligand>
        <name>ATP</name>
        <dbReference type="ChEBI" id="CHEBI:30616"/>
    </ligand>
</feature>
<dbReference type="GO" id="GO:0043235">
    <property type="term" value="C:receptor complex"/>
    <property type="evidence" value="ECO:0007669"/>
    <property type="project" value="TreeGrafter"/>
</dbReference>
<keyword evidence="3" id="KW-0067">ATP-binding</keyword>
<dbReference type="InterPro" id="IPR050122">
    <property type="entry name" value="RTK"/>
</dbReference>
<dbReference type="Proteomes" id="UP000887578">
    <property type="component" value="Unplaced"/>
</dbReference>
<keyword evidence="3" id="KW-0547">Nucleotide-binding</keyword>
<evidence type="ECO:0000313" key="5">
    <source>
        <dbReference type="Proteomes" id="UP000887578"/>
    </source>
</evidence>
<dbReference type="PROSITE" id="PS00107">
    <property type="entry name" value="PROTEIN_KINASE_ATP"/>
    <property type="match status" value="1"/>
</dbReference>
<proteinExistence type="predicted"/>
<organism evidence="5 6">
    <name type="scientific">Panagrolaimus davidi</name>
    <dbReference type="NCBI Taxonomy" id="227884"/>
    <lineage>
        <taxon>Eukaryota</taxon>
        <taxon>Metazoa</taxon>
        <taxon>Ecdysozoa</taxon>
        <taxon>Nematoda</taxon>
        <taxon>Chromadorea</taxon>
        <taxon>Rhabditida</taxon>
        <taxon>Tylenchina</taxon>
        <taxon>Panagrolaimomorpha</taxon>
        <taxon>Panagrolaimoidea</taxon>
        <taxon>Panagrolaimidae</taxon>
        <taxon>Panagrolaimus</taxon>
    </lineage>
</organism>
<sequence length="325" mass="37246">MSLLPSKAGFEITIEKVVVNKNLNQPNLSSLDGDYEAPIEIESSVETTITFKIHKTIEATKMVEDITIIATITAKILADKDFRIQSENIQMLNKRLGTGNSADVHLAEYTNNSIITKVAVKTLKRNCLKVDTLKEIKLLSSCKHENIVKFIGWMETSDEQMCIITEYMGGGDLSTYLTTPDKLLMVSTVFNYIFQVLDAMIYLSQKHILHRDLAARNCLLNETYEILKINDFGLSREMDINYEYISEANPRLPFRWLPLEALLPNSSEYRTFTQKGDIWAFGVLLWEMFQRGQQPYDDVKYPSELANFLSTGRRLSKPEYCHEDL</sequence>
<dbReference type="InterPro" id="IPR001245">
    <property type="entry name" value="Ser-Thr/Tyr_kinase_cat_dom"/>
</dbReference>
<keyword evidence="5" id="KW-1185">Reference proteome</keyword>
<evidence type="ECO:0000256" key="2">
    <source>
        <dbReference type="ARBA" id="ARBA00051243"/>
    </source>
</evidence>
<feature type="domain" description="Protein kinase" evidence="4">
    <location>
        <begin position="90"/>
        <end position="325"/>
    </location>
</feature>
<dbReference type="WBParaSite" id="PDA_v2.g19588.t1">
    <property type="protein sequence ID" value="PDA_v2.g19588.t1"/>
    <property type="gene ID" value="PDA_v2.g19588"/>
</dbReference>
<reference evidence="6" key="1">
    <citation type="submission" date="2022-11" db="UniProtKB">
        <authorList>
            <consortium name="WormBaseParasite"/>
        </authorList>
    </citation>
    <scope>IDENTIFICATION</scope>
</reference>
<dbReference type="PANTHER" id="PTHR24416">
    <property type="entry name" value="TYROSINE-PROTEIN KINASE RECEPTOR"/>
    <property type="match status" value="1"/>
</dbReference>
<dbReference type="AlphaFoldDB" id="A0A914PM80"/>
<dbReference type="PROSITE" id="PS50011">
    <property type="entry name" value="PROTEIN_KINASE_DOM"/>
    <property type="match status" value="1"/>
</dbReference>
<dbReference type="PRINTS" id="PR00109">
    <property type="entry name" value="TYRKINASE"/>
</dbReference>
<evidence type="ECO:0000256" key="1">
    <source>
        <dbReference type="ARBA" id="ARBA00004167"/>
    </source>
</evidence>
<dbReference type="GO" id="GO:0007169">
    <property type="term" value="P:cell surface receptor protein tyrosine kinase signaling pathway"/>
    <property type="evidence" value="ECO:0007669"/>
    <property type="project" value="TreeGrafter"/>
</dbReference>
<dbReference type="SMART" id="SM00219">
    <property type="entry name" value="TyrKc"/>
    <property type="match status" value="1"/>
</dbReference>
<name>A0A914PM80_9BILA</name>
<protein>
    <submittedName>
        <fullName evidence="6">Protein kinase domain-containing protein</fullName>
    </submittedName>
</protein>
<dbReference type="GO" id="GO:0004714">
    <property type="term" value="F:transmembrane receptor protein tyrosine kinase activity"/>
    <property type="evidence" value="ECO:0007669"/>
    <property type="project" value="UniProtKB-EC"/>
</dbReference>
<dbReference type="InterPro" id="IPR011009">
    <property type="entry name" value="Kinase-like_dom_sf"/>
</dbReference>
<accession>A0A914PM80</accession>